<reference evidence="1 2" key="1">
    <citation type="submission" date="2020-07" db="EMBL/GenBank/DDBJ databases">
        <title>Comparative genomics of pyrophilous fungi reveals a link between fire events and developmental genes.</title>
        <authorList>
            <consortium name="DOE Joint Genome Institute"/>
            <person name="Steindorff A.S."/>
            <person name="Carver A."/>
            <person name="Calhoun S."/>
            <person name="Stillman K."/>
            <person name="Liu H."/>
            <person name="Lipzen A."/>
            <person name="Pangilinan J."/>
            <person name="Labutti K."/>
            <person name="Bruns T.D."/>
            <person name="Grigoriev I.V."/>
        </authorList>
    </citation>
    <scope>NUCLEOTIDE SEQUENCE [LARGE SCALE GENOMIC DNA]</scope>
    <source>
        <strain evidence="1 2">CBS 144469</strain>
    </source>
</reference>
<dbReference type="Proteomes" id="UP000521943">
    <property type="component" value="Unassembled WGS sequence"/>
</dbReference>
<evidence type="ECO:0000313" key="2">
    <source>
        <dbReference type="Proteomes" id="UP000521943"/>
    </source>
</evidence>
<protein>
    <submittedName>
        <fullName evidence="1">Uncharacterized protein</fullName>
    </submittedName>
</protein>
<dbReference type="CDD" id="cd10170">
    <property type="entry name" value="ASKHA_NBD_HSP70"/>
    <property type="match status" value="1"/>
</dbReference>
<gene>
    <name evidence="1" type="ORF">DFP72DRAFT_976860</name>
</gene>
<dbReference type="SUPFAM" id="SSF53067">
    <property type="entry name" value="Actin-like ATPase domain"/>
    <property type="match status" value="2"/>
</dbReference>
<dbReference type="EMBL" id="JACGCI010000146">
    <property type="protein sequence ID" value="KAF6743397.1"/>
    <property type="molecule type" value="Genomic_DNA"/>
</dbReference>
<dbReference type="PANTHER" id="PTHR14187">
    <property type="entry name" value="ALPHA KINASE/ELONGATION FACTOR 2 KINASE"/>
    <property type="match status" value="1"/>
</dbReference>
<keyword evidence="2" id="KW-1185">Reference proteome</keyword>
<dbReference type="AlphaFoldDB" id="A0A8H6HC36"/>
<proteinExistence type="predicted"/>
<comment type="caution">
    <text evidence="1">The sequence shown here is derived from an EMBL/GenBank/DDBJ whole genome shotgun (WGS) entry which is preliminary data.</text>
</comment>
<accession>A0A8H6HC36</accession>
<sequence length="600" mass="67603">MSPRSSKRSTYTGSKRRLVLAFDIGTTYSGISYCILDPGQAPEIRGVTSDTRFPAHEQVSGASKIPTVLYYDREGKMTAAGAEACREGIYETATEEGWEKAQWFKMHVRSQRGTTMDFADRLPPIPAGKTVVQVLADFMQYLYQCARAYISDTHANGQVLWASVESDIDYVISHPNGWEGYQQSQMCEAAALAGLVADSDLGKSRITFVTEGEASLHYAIRNGLSEETLEDGHGIVIVDAGGGTVDVSAYRKRVDDGKGRFEEIAVPQCHFFGSVFVSIQAKIFLSELLSQSSYLEDLDHIVDQFDTTTKLRFRNDSEPQFIRFGGNRDTDPSCGIRFGQLKISGSDVANFFAPSLQCIISAIQTQVEEAHNPVSHVILVGGFASSDWLYGQVVKALADKSLMVIRPENYVNKAVSDGAVSFYLRRRVRTRVSKYGYGAFYSINYKDSDPEHRLHDERGSVFVSATGRKRIRGSFKLMIPKNTKIEERKEYRSSSTYRFAKLETLKKVQADIWCYRGRSHHPRWKDEEPDMYSKLCQIVMDISHVPYKTLPALGKEGTYFEIEYDYILYYHGIELKAQMAWRENGVEKRSPAQVVYDPND</sequence>
<dbReference type="OrthoDB" id="2963168at2759"/>
<dbReference type="Gene3D" id="3.30.420.40">
    <property type="match status" value="1"/>
</dbReference>
<evidence type="ECO:0000313" key="1">
    <source>
        <dbReference type="EMBL" id="KAF6743397.1"/>
    </source>
</evidence>
<dbReference type="PANTHER" id="PTHR14187:SF5">
    <property type="entry name" value="HEAT SHOCK 70 KDA PROTEIN 12A"/>
    <property type="match status" value="1"/>
</dbReference>
<organism evidence="1 2">
    <name type="scientific">Ephemerocybe angulata</name>
    <dbReference type="NCBI Taxonomy" id="980116"/>
    <lineage>
        <taxon>Eukaryota</taxon>
        <taxon>Fungi</taxon>
        <taxon>Dikarya</taxon>
        <taxon>Basidiomycota</taxon>
        <taxon>Agaricomycotina</taxon>
        <taxon>Agaricomycetes</taxon>
        <taxon>Agaricomycetidae</taxon>
        <taxon>Agaricales</taxon>
        <taxon>Agaricineae</taxon>
        <taxon>Psathyrellaceae</taxon>
        <taxon>Ephemerocybe</taxon>
    </lineage>
</organism>
<dbReference type="InterPro" id="IPR043129">
    <property type="entry name" value="ATPase_NBD"/>
</dbReference>
<name>A0A8H6HC36_9AGAR</name>